<name>A0A6G0U8L9_APHGL</name>
<comment type="caution">
    <text evidence="1">The sequence shown here is derived from an EMBL/GenBank/DDBJ whole genome shotgun (WGS) entry which is preliminary data.</text>
</comment>
<evidence type="ECO:0000313" key="1">
    <source>
        <dbReference type="EMBL" id="KAE9544566.1"/>
    </source>
</evidence>
<dbReference type="EMBL" id="VYZN01000001">
    <property type="protein sequence ID" value="KAE9544566.1"/>
    <property type="molecule type" value="Genomic_DNA"/>
</dbReference>
<sequence length="222" mass="25421">MYKFPLQQQNIKVESFVPIYQLQVLTHTCGIEYNSITSTKLLENHNSKTQEQSSFSGCSLECFHDWNSFPFNLAHIIIAQPASVGMVNIIIRCLRPNLLTRPAITGHPSMAPSGMTDAIHETFSTYHRFQSPKHVNVQVGGFNSGYQIMFVVTLHLKENIKKHKSKINIIDQFDNNEMINIHHDHSHKSYCAVRKRQCLQVCLPETIVDNDFTNDYSINNCL</sequence>
<gene>
    <name evidence="1" type="ORF">AGLY_000107</name>
</gene>
<dbReference type="AlphaFoldDB" id="A0A6G0U8L9"/>
<reference evidence="1 2" key="1">
    <citation type="submission" date="2019-08" db="EMBL/GenBank/DDBJ databases">
        <title>The genome of the soybean aphid Biotype 1, its phylome, world population structure and adaptation to the North American continent.</title>
        <authorList>
            <person name="Giordano R."/>
            <person name="Donthu R.K."/>
            <person name="Hernandez A.G."/>
            <person name="Wright C.L."/>
            <person name="Zimin A.V."/>
        </authorList>
    </citation>
    <scope>NUCLEOTIDE SEQUENCE [LARGE SCALE GENOMIC DNA]</scope>
    <source>
        <tissue evidence="1">Whole aphids</tissue>
    </source>
</reference>
<accession>A0A6G0U8L9</accession>
<evidence type="ECO:0000313" key="2">
    <source>
        <dbReference type="Proteomes" id="UP000475862"/>
    </source>
</evidence>
<dbReference type="Proteomes" id="UP000475862">
    <property type="component" value="Unassembled WGS sequence"/>
</dbReference>
<organism evidence="1 2">
    <name type="scientific">Aphis glycines</name>
    <name type="common">Soybean aphid</name>
    <dbReference type="NCBI Taxonomy" id="307491"/>
    <lineage>
        <taxon>Eukaryota</taxon>
        <taxon>Metazoa</taxon>
        <taxon>Ecdysozoa</taxon>
        <taxon>Arthropoda</taxon>
        <taxon>Hexapoda</taxon>
        <taxon>Insecta</taxon>
        <taxon>Pterygota</taxon>
        <taxon>Neoptera</taxon>
        <taxon>Paraneoptera</taxon>
        <taxon>Hemiptera</taxon>
        <taxon>Sternorrhyncha</taxon>
        <taxon>Aphidomorpha</taxon>
        <taxon>Aphidoidea</taxon>
        <taxon>Aphididae</taxon>
        <taxon>Aphidini</taxon>
        <taxon>Aphis</taxon>
        <taxon>Aphis</taxon>
    </lineage>
</organism>
<keyword evidence="2" id="KW-1185">Reference proteome</keyword>
<protein>
    <submittedName>
        <fullName evidence="1">Uncharacterized protein</fullName>
    </submittedName>
</protein>
<proteinExistence type="predicted"/>